<dbReference type="AlphaFoldDB" id="A0A232F0Y0"/>
<dbReference type="Proteomes" id="UP000215335">
    <property type="component" value="Unassembled WGS sequence"/>
</dbReference>
<evidence type="ECO:0000256" key="3">
    <source>
        <dbReference type="RuleBase" id="RU364104"/>
    </source>
</evidence>
<evidence type="ECO:0000256" key="2">
    <source>
        <dbReference type="ARBA" id="ARBA00023157"/>
    </source>
</evidence>
<proteinExistence type="inferred from homology"/>
<evidence type="ECO:0000256" key="4">
    <source>
        <dbReference type="SAM" id="MobiDB-lite"/>
    </source>
</evidence>
<protein>
    <recommendedName>
        <fullName evidence="3">COX assembly mitochondrial protein</fullName>
    </recommendedName>
</protein>
<keyword evidence="3" id="KW-0496">Mitochondrion</keyword>
<name>A0A232F0Y0_9HYME</name>
<keyword evidence="6" id="KW-1185">Reference proteome</keyword>
<dbReference type="InterPro" id="IPR013892">
    <property type="entry name" value="Cyt_c_biogenesis_Cmc1-like"/>
</dbReference>
<sequence>MWILYELSTCAPPVECREISRFEKYAMPQKYRQLARHNSVCNEVYYKFQDCEIEHPVARFIGACTQFQKNLEKCIKANRETMRTKNREMAEARRQKFNAEHASTDH</sequence>
<dbReference type="Pfam" id="PF08583">
    <property type="entry name" value="Cmc1"/>
    <property type="match status" value="1"/>
</dbReference>
<comment type="similarity">
    <text evidence="1 3">Belongs to the CMC family.</text>
</comment>
<feature type="region of interest" description="Disordered" evidence="4">
    <location>
        <begin position="85"/>
        <end position="106"/>
    </location>
</feature>
<gene>
    <name evidence="5" type="ORF">TSAR_016549</name>
</gene>
<evidence type="ECO:0000313" key="6">
    <source>
        <dbReference type="Proteomes" id="UP000215335"/>
    </source>
</evidence>
<comment type="caution">
    <text evidence="5">The sequence shown here is derived from an EMBL/GenBank/DDBJ whole genome shotgun (WGS) entry which is preliminary data.</text>
</comment>
<dbReference type="GO" id="GO:0005739">
    <property type="term" value="C:mitochondrion"/>
    <property type="evidence" value="ECO:0007669"/>
    <property type="project" value="UniProtKB-SubCell"/>
</dbReference>
<organism evidence="5 6">
    <name type="scientific">Trichomalopsis sarcophagae</name>
    <dbReference type="NCBI Taxonomy" id="543379"/>
    <lineage>
        <taxon>Eukaryota</taxon>
        <taxon>Metazoa</taxon>
        <taxon>Ecdysozoa</taxon>
        <taxon>Arthropoda</taxon>
        <taxon>Hexapoda</taxon>
        <taxon>Insecta</taxon>
        <taxon>Pterygota</taxon>
        <taxon>Neoptera</taxon>
        <taxon>Endopterygota</taxon>
        <taxon>Hymenoptera</taxon>
        <taxon>Apocrita</taxon>
        <taxon>Proctotrupomorpha</taxon>
        <taxon>Chalcidoidea</taxon>
        <taxon>Pteromalidae</taxon>
        <taxon>Pteromalinae</taxon>
        <taxon>Trichomalopsis</taxon>
    </lineage>
</organism>
<accession>A0A232F0Y0</accession>
<evidence type="ECO:0000256" key="1">
    <source>
        <dbReference type="ARBA" id="ARBA00007347"/>
    </source>
</evidence>
<dbReference type="EMBL" id="NNAY01001370">
    <property type="protein sequence ID" value="OXU24210.1"/>
    <property type="molecule type" value="Genomic_DNA"/>
</dbReference>
<reference evidence="5 6" key="1">
    <citation type="journal article" date="2017" name="Curr. Biol.">
        <title>The Evolution of Venom by Co-option of Single-Copy Genes.</title>
        <authorList>
            <person name="Martinson E.O."/>
            <person name="Mrinalini"/>
            <person name="Kelkar Y.D."/>
            <person name="Chang C.H."/>
            <person name="Werren J.H."/>
        </authorList>
    </citation>
    <scope>NUCLEOTIDE SEQUENCE [LARGE SCALE GENOMIC DNA]</scope>
    <source>
        <strain evidence="5 6">Alberta</strain>
        <tissue evidence="5">Whole body</tissue>
    </source>
</reference>
<comment type="subcellular location">
    <subcellularLocation>
        <location evidence="3">Mitochondrion</location>
    </subcellularLocation>
</comment>
<evidence type="ECO:0000313" key="5">
    <source>
        <dbReference type="EMBL" id="OXU24210.1"/>
    </source>
</evidence>
<keyword evidence="2" id="KW-1015">Disulfide bond</keyword>